<reference evidence="2" key="1">
    <citation type="journal article" date="2022" name="Mol. Ecol. Resour.">
        <title>The genomes of chicory, endive, great burdock and yacon provide insights into Asteraceae palaeo-polyploidization history and plant inulin production.</title>
        <authorList>
            <person name="Fan W."/>
            <person name="Wang S."/>
            <person name="Wang H."/>
            <person name="Wang A."/>
            <person name="Jiang F."/>
            <person name="Liu H."/>
            <person name="Zhao H."/>
            <person name="Xu D."/>
            <person name="Zhang Y."/>
        </authorList>
    </citation>
    <scope>NUCLEOTIDE SEQUENCE [LARGE SCALE GENOMIC DNA]</scope>
    <source>
        <strain evidence="2">cv. Yunnan</strain>
    </source>
</reference>
<proteinExistence type="predicted"/>
<evidence type="ECO:0000313" key="1">
    <source>
        <dbReference type="EMBL" id="KAI3711659.1"/>
    </source>
</evidence>
<name>A0ACB9AN71_9ASTR</name>
<sequence>MMADLLHGLRSRKLWFPCKYFSVNAFSLSVISVAMKLPVDLSGSMPGDVDQAAKLGSMAFMCTMMANLLPCLATMDSNELLTNITALGILVVTLVVNVCIQINTGVVSYKEDAQFLKNTTHGYDLGSLGINKNRNTIIAIIYVTMLLVLLIIHVCSSLAILKTKHIIQQKYQKAHETASNQDSAGKLTVDNLRWHVSNYWIMAGSGSPQFIIVCSGTTTAAGVICALTTILHTLTMSWTISAPMGKDYDSAYKWSTLVILIVQFIGVILGTAAPLCRCFASLSFKVSIKSISNHMKVFKVERYWTEKLHDWKDAVFSSSRKKTAQSLEESRYVLQLEDETELADRTLEGLSKSLDLLIERSEKKHPENLMNLIEKYCTMGFQGVKMFDNNDHHVQYQDSWSMPLVTLTTIAVTLPNIENVEVKRLLKSVREEDATMQIIQVFLKEAENKINEGGGNSKLRSICANSMSRFTKTIIADKESHKKLFGELSSWIADIMAACLTNLPQVIAKKCHTSVIEKRVACVQVAAQLVGEAKQIINTLNDRDVPSMNQEDLPFINKWRALIDP</sequence>
<keyword evidence="2" id="KW-1185">Reference proteome</keyword>
<protein>
    <submittedName>
        <fullName evidence="1">Uncharacterized protein</fullName>
    </submittedName>
</protein>
<gene>
    <name evidence="1" type="ORF">L1987_70198</name>
</gene>
<comment type="caution">
    <text evidence="1">The sequence shown here is derived from an EMBL/GenBank/DDBJ whole genome shotgun (WGS) entry which is preliminary data.</text>
</comment>
<reference evidence="1 2" key="2">
    <citation type="journal article" date="2022" name="Mol. Ecol. Resour.">
        <title>The genomes of chicory, endive, great burdock and yacon provide insights into Asteraceae paleo-polyploidization history and plant inulin production.</title>
        <authorList>
            <person name="Fan W."/>
            <person name="Wang S."/>
            <person name="Wang H."/>
            <person name="Wang A."/>
            <person name="Jiang F."/>
            <person name="Liu H."/>
            <person name="Zhao H."/>
            <person name="Xu D."/>
            <person name="Zhang Y."/>
        </authorList>
    </citation>
    <scope>NUCLEOTIDE SEQUENCE [LARGE SCALE GENOMIC DNA]</scope>
    <source>
        <strain evidence="2">cv. Yunnan</strain>
        <tissue evidence="1">Leaves</tissue>
    </source>
</reference>
<organism evidence="1 2">
    <name type="scientific">Smallanthus sonchifolius</name>
    <dbReference type="NCBI Taxonomy" id="185202"/>
    <lineage>
        <taxon>Eukaryota</taxon>
        <taxon>Viridiplantae</taxon>
        <taxon>Streptophyta</taxon>
        <taxon>Embryophyta</taxon>
        <taxon>Tracheophyta</taxon>
        <taxon>Spermatophyta</taxon>
        <taxon>Magnoliopsida</taxon>
        <taxon>eudicotyledons</taxon>
        <taxon>Gunneridae</taxon>
        <taxon>Pentapetalae</taxon>
        <taxon>asterids</taxon>
        <taxon>campanulids</taxon>
        <taxon>Asterales</taxon>
        <taxon>Asteraceae</taxon>
        <taxon>Asteroideae</taxon>
        <taxon>Heliantheae alliance</taxon>
        <taxon>Millerieae</taxon>
        <taxon>Smallanthus</taxon>
    </lineage>
</organism>
<accession>A0ACB9AN71</accession>
<dbReference type="Proteomes" id="UP001056120">
    <property type="component" value="Linkage Group LG24"/>
</dbReference>
<evidence type="ECO:0000313" key="2">
    <source>
        <dbReference type="Proteomes" id="UP001056120"/>
    </source>
</evidence>
<dbReference type="EMBL" id="CM042041">
    <property type="protein sequence ID" value="KAI3711659.1"/>
    <property type="molecule type" value="Genomic_DNA"/>
</dbReference>